<keyword evidence="2" id="KW-1185">Reference proteome</keyword>
<geneLocation type="plasmid" evidence="1 2">
    <name>unnamed2</name>
</geneLocation>
<dbReference type="RefSeq" id="WP_255905386.1">
    <property type="nucleotide sequence ID" value="NZ_CP050473.1"/>
</dbReference>
<evidence type="ECO:0000313" key="1">
    <source>
        <dbReference type="EMBL" id="UTZ35137.1"/>
    </source>
</evidence>
<accession>A0ABY5ILM1</accession>
<keyword evidence="1" id="KW-0614">Plasmid</keyword>
<name>A0ABY5ILM1_9VIBR</name>
<sequence length="66" mass="7450">MRAEAFEDNIGPLGTTIKMKRVDWDAVIDRWMGRVANLESLRQKLLQAARCLTASSWLSSRPSLTS</sequence>
<dbReference type="Proteomes" id="UP001059912">
    <property type="component" value="Plasmid unnamed2"/>
</dbReference>
<organism evidence="1 2">
    <name type="scientific">Vibrio campbellii</name>
    <dbReference type="NCBI Taxonomy" id="680"/>
    <lineage>
        <taxon>Bacteria</taxon>
        <taxon>Pseudomonadati</taxon>
        <taxon>Pseudomonadota</taxon>
        <taxon>Gammaproteobacteria</taxon>
        <taxon>Vibrionales</taxon>
        <taxon>Vibrionaceae</taxon>
        <taxon>Vibrio</taxon>
    </lineage>
</organism>
<dbReference type="EMBL" id="CP050473">
    <property type="protein sequence ID" value="UTZ35137.1"/>
    <property type="molecule type" value="Genomic_DNA"/>
</dbReference>
<reference evidence="1" key="1">
    <citation type="submission" date="2020-03" db="EMBL/GenBank/DDBJ databases">
        <title>Five strains of Vibrio campbellii isolated from Mariana Trench.</title>
        <authorList>
            <person name="Liang J."/>
            <person name="Zhang X.-H."/>
        </authorList>
    </citation>
    <scope>NUCLEOTIDE SEQUENCE</scope>
    <source>
        <strain evidence="1">LJC013</strain>
        <plasmid evidence="1">unnamed2</plasmid>
    </source>
</reference>
<gene>
    <name evidence="1" type="ORF">HB762_28155</name>
</gene>
<evidence type="ECO:0000313" key="2">
    <source>
        <dbReference type="Proteomes" id="UP001059912"/>
    </source>
</evidence>
<protein>
    <submittedName>
        <fullName evidence="1">Uncharacterized protein</fullName>
    </submittedName>
</protein>
<proteinExistence type="predicted"/>